<accession>A0AAN8K814</accession>
<evidence type="ECO:0000313" key="3">
    <source>
        <dbReference type="Proteomes" id="UP001347796"/>
    </source>
</evidence>
<evidence type="ECO:0000259" key="1">
    <source>
        <dbReference type="PROSITE" id="PS50878"/>
    </source>
</evidence>
<feature type="domain" description="Reverse transcriptase" evidence="1">
    <location>
        <begin position="566"/>
        <end position="844"/>
    </location>
</feature>
<dbReference type="PANTHER" id="PTHR46670:SF3">
    <property type="entry name" value="ENDONUCLEASE_EXONUCLEASE_PHOSPHATASE DOMAIN-CONTAINING PROTEIN"/>
    <property type="match status" value="1"/>
</dbReference>
<dbReference type="SUPFAM" id="SSF56219">
    <property type="entry name" value="DNase I-like"/>
    <property type="match status" value="1"/>
</dbReference>
<reference evidence="2 3" key="1">
    <citation type="submission" date="2024-01" db="EMBL/GenBank/DDBJ databases">
        <title>The genome of the rayed Mediterranean limpet Patella caerulea (Linnaeus, 1758).</title>
        <authorList>
            <person name="Anh-Thu Weber A."/>
            <person name="Halstead-Nussloch G."/>
        </authorList>
    </citation>
    <scope>NUCLEOTIDE SEQUENCE [LARGE SCALE GENOMIC DNA]</scope>
    <source>
        <strain evidence="2">AATW-2023a</strain>
        <tissue evidence="2">Whole specimen</tissue>
    </source>
</reference>
<dbReference type="PROSITE" id="PS50878">
    <property type="entry name" value="RT_POL"/>
    <property type="match status" value="1"/>
</dbReference>
<keyword evidence="3" id="KW-1185">Reference proteome</keyword>
<dbReference type="Gene3D" id="3.60.10.10">
    <property type="entry name" value="Endonuclease/exonuclease/phosphatase"/>
    <property type="match status" value="1"/>
</dbReference>
<organism evidence="2 3">
    <name type="scientific">Patella caerulea</name>
    <name type="common">Rayed Mediterranean limpet</name>
    <dbReference type="NCBI Taxonomy" id="87958"/>
    <lineage>
        <taxon>Eukaryota</taxon>
        <taxon>Metazoa</taxon>
        <taxon>Spiralia</taxon>
        <taxon>Lophotrochozoa</taxon>
        <taxon>Mollusca</taxon>
        <taxon>Gastropoda</taxon>
        <taxon>Patellogastropoda</taxon>
        <taxon>Patelloidea</taxon>
        <taxon>Patellidae</taxon>
        <taxon>Patella</taxon>
    </lineage>
</organism>
<dbReference type="InterPro" id="IPR036691">
    <property type="entry name" value="Endo/exonu/phosph_ase_sf"/>
</dbReference>
<dbReference type="InterPro" id="IPR005135">
    <property type="entry name" value="Endo/exonuclease/phosphatase"/>
</dbReference>
<dbReference type="InterPro" id="IPR000477">
    <property type="entry name" value="RT_dom"/>
</dbReference>
<dbReference type="CDD" id="cd01650">
    <property type="entry name" value="RT_nLTR_like"/>
    <property type="match status" value="1"/>
</dbReference>
<dbReference type="AlphaFoldDB" id="A0AAN8K814"/>
<dbReference type="EMBL" id="JAZGQO010000006">
    <property type="protein sequence ID" value="KAK6186319.1"/>
    <property type="molecule type" value="Genomic_DNA"/>
</dbReference>
<dbReference type="GO" id="GO:0003824">
    <property type="term" value="F:catalytic activity"/>
    <property type="evidence" value="ECO:0007669"/>
    <property type="project" value="InterPro"/>
</dbReference>
<dbReference type="PANTHER" id="PTHR46670">
    <property type="entry name" value="ENDO/EXONUCLEASE/PHOSPHATASE DOMAIN-CONTAINING PROTEIN"/>
    <property type="match status" value="1"/>
</dbReference>
<dbReference type="Proteomes" id="UP001347796">
    <property type="component" value="Unassembled WGS sequence"/>
</dbReference>
<name>A0AAN8K814_PATCE</name>
<sequence>MFTTLSSFKQGVITLTKDKLLSKSHCDILLPEQKTFLNTSTDYIIKKFKPTRRGRASGTKKNHKINNTPVNTQITHEENVHVHKLKSAYQPKCFKVELWNTQSCRNKTTEIFDLIIENNPDILVITESWLRPYGDESHIAAMTPLSYTCTHLARSNTTGGGIAVIHKRSIKVETTKDRVQAKTFEQLSLRITTTTKCFTLICIYRPPPSSRNKLSTSDFHTEFSSLLSVHSKINTLILGDFNVQLNNLNKHDSKKVLSLLDHTGYNQHVDQATHKSGNTLDWVITPCDSSLVQDIQVEDRQISDHFLITVNLNLCKPRNPQRSIICRNIKGINWDILKNDLCRSKLVLEPLTDVDEQVDLYNDTLLELLDKHAPAVSKTITIRNAPWYNSDVQLSKRVRRRAERKWRKTNLEIHRQIYHESKLNSLKAIQHAKRLHCQTYIQNCYKDPRKIHHFLKSLLGCPKESKLPHTDSNINLANGFNSFFVDKIEKIRHGLKSSTNNTDNESEFKFFSSQQLDCFRPFSEKEIREIIKSSKPTTCLTDPIPTPLIFQLLDQLIPFITQLINNSLTTGVFPAKFKSAVVFPLLKNDSLDQDVLKNFRPVSNLPFLSKVLEKAVSIRLKEHLATNSLLDKFQSAYRQNHSTETALLRVVNDLRGAVDSGNIASLVMLDLSAAFDTIDHKRLLENLSKCCGVVNMPINWFRSYLKDRTQSVLIGDELSDKTSLNCGVPQGSVLGPVLFVLYTSQLASIIENHNLSHHSYADDTQVIDDFPPESKTDSFLKTEKCTQQIKTWMTASMLKLNDDKTEVMIVGTRHNLQKLDSSTLIIADSLIKTQDKVKNLGVFLDSSLTMEAHVTNLCKICYFHLKSISNIRHLLTKDATHTLVRSLVFSRLDYCNSILIGLKQSLLSKLQVIQNNAARIVSQSSRRSHIKPILKELHWLPVHSRIDYKLLCVVYRCLHGSGPAYLSELINHYVPSRNLRSQDMCLLRIPKYNLQTFGSRTFQYSAPFLWNSLPHYLKTAPSLENFKTKLKTHLFTTAF</sequence>
<dbReference type="SUPFAM" id="SSF56672">
    <property type="entry name" value="DNA/RNA polymerases"/>
    <property type="match status" value="1"/>
</dbReference>
<dbReference type="Pfam" id="PF00078">
    <property type="entry name" value="RVT_1"/>
    <property type="match status" value="1"/>
</dbReference>
<proteinExistence type="predicted"/>
<dbReference type="InterPro" id="IPR043502">
    <property type="entry name" value="DNA/RNA_pol_sf"/>
</dbReference>
<dbReference type="Pfam" id="PF03372">
    <property type="entry name" value="Exo_endo_phos"/>
    <property type="match status" value="1"/>
</dbReference>
<comment type="caution">
    <text evidence="2">The sequence shown here is derived from an EMBL/GenBank/DDBJ whole genome shotgun (WGS) entry which is preliminary data.</text>
</comment>
<protein>
    <recommendedName>
        <fullName evidence="1">Reverse transcriptase domain-containing protein</fullName>
    </recommendedName>
</protein>
<evidence type="ECO:0000313" key="2">
    <source>
        <dbReference type="EMBL" id="KAK6186319.1"/>
    </source>
</evidence>
<gene>
    <name evidence="2" type="ORF">SNE40_008378</name>
</gene>